<organism evidence="2 3">
    <name type="scientific">Amanita thiersii Skay4041</name>
    <dbReference type="NCBI Taxonomy" id="703135"/>
    <lineage>
        <taxon>Eukaryota</taxon>
        <taxon>Fungi</taxon>
        <taxon>Dikarya</taxon>
        <taxon>Basidiomycota</taxon>
        <taxon>Agaricomycotina</taxon>
        <taxon>Agaricomycetes</taxon>
        <taxon>Agaricomycetidae</taxon>
        <taxon>Agaricales</taxon>
        <taxon>Pluteineae</taxon>
        <taxon>Amanitaceae</taxon>
        <taxon>Amanita</taxon>
    </lineage>
</organism>
<sequence>MFGIRLALRATNGHSLRRGKHTIADLQAAFRDPTSPYHIPQGSQGPASPDELPQSTVSTTVSDVVDGLAEAQEKMMKDGFDPESFWEQRIVWGDQDAFQHVNNVRYVRFFESSRIRWMKSIAEELGGPEGASDMIKAKGVALILKSIAVQFRRPVTYPDTLLVGYRPVIPKDGTCIDPAAIYGLAKAYSLSQRAYVAYSNEVLVWYDYDKLKKCDPGDRTRAVVNGRIRTS</sequence>
<dbReference type="Gene3D" id="3.10.129.10">
    <property type="entry name" value="Hotdog Thioesterase"/>
    <property type="match status" value="1"/>
</dbReference>
<dbReference type="SUPFAM" id="SSF54637">
    <property type="entry name" value="Thioesterase/thiol ester dehydrase-isomerase"/>
    <property type="match status" value="1"/>
</dbReference>
<accession>A0A2A9NTB9</accession>
<keyword evidence="3" id="KW-1185">Reference proteome</keyword>
<dbReference type="PANTHER" id="PTHR31793:SF39">
    <property type="entry name" value="THIOESTERASE_THIOL ESTER DEHYDRASE-ISOMERASE"/>
    <property type="match status" value="1"/>
</dbReference>
<proteinExistence type="predicted"/>
<dbReference type="InterPro" id="IPR029069">
    <property type="entry name" value="HotDog_dom_sf"/>
</dbReference>
<dbReference type="InterPro" id="IPR050563">
    <property type="entry name" value="4-hydroxybenzoyl-CoA_TE"/>
</dbReference>
<dbReference type="Pfam" id="PF13279">
    <property type="entry name" value="4HBT_2"/>
    <property type="match status" value="1"/>
</dbReference>
<dbReference type="EMBL" id="KZ301994">
    <property type="protein sequence ID" value="PFH50932.1"/>
    <property type="molecule type" value="Genomic_DNA"/>
</dbReference>
<reference evidence="2 3" key="1">
    <citation type="submission" date="2014-02" db="EMBL/GenBank/DDBJ databases">
        <title>Transposable element dynamics among asymbiotic and ectomycorrhizal Amanita fungi.</title>
        <authorList>
            <consortium name="DOE Joint Genome Institute"/>
            <person name="Hess J."/>
            <person name="Skrede I."/>
            <person name="Wolfe B."/>
            <person name="LaButti K."/>
            <person name="Ohm R.A."/>
            <person name="Grigoriev I.V."/>
            <person name="Pringle A."/>
        </authorList>
    </citation>
    <scope>NUCLEOTIDE SEQUENCE [LARGE SCALE GENOMIC DNA]</scope>
    <source>
        <strain evidence="2 3">SKay4041</strain>
    </source>
</reference>
<dbReference type="CDD" id="cd00586">
    <property type="entry name" value="4HBT"/>
    <property type="match status" value="1"/>
</dbReference>
<evidence type="ECO:0000256" key="1">
    <source>
        <dbReference type="SAM" id="MobiDB-lite"/>
    </source>
</evidence>
<evidence type="ECO:0000313" key="3">
    <source>
        <dbReference type="Proteomes" id="UP000242287"/>
    </source>
</evidence>
<dbReference type="PANTHER" id="PTHR31793">
    <property type="entry name" value="4-HYDROXYBENZOYL-COA THIOESTERASE FAMILY MEMBER"/>
    <property type="match status" value="1"/>
</dbReference>
<dbReference type="OrthoDB" id="5538558at2759"/>
<evidence type="ECO:0008006" key="4">
    <source>
        <dbReference type="Google" id="ProtNLM"/>
    </source>
</evidence>
<name>A0A2A9NTB9_9AGAR</name>
<feature type="region of interest" description="Disordered" evidence="1">
    <location>
        <begin position="33"/>
        <end position="55"/>
    </location>
</feature>
<gene>
    <name evidence="2" type="ORF">AMATHDRAFT_3450</name>
</gene>
<dbReference type="Proteomes" id="UP000242287">
    <property type="component" value="Unassembled WGS sequence"/>
</dbReference>
<dbReference type="GO" id="GO:0047617">
    <property type="term" value="F:fatty acyl-CoA hydrolase activity"/>
    <property type="evidence" value="ECO:0007669"/>
    <property type="project" value="TreeGrafter"/>
</dbReference>
<protein>
    <recommendedName>
        <fullName evidence="4">Thioesterase domain-containing protein</fullName>
    </recommendedName>
</protein>
<evidence type="ECO:0000313" key="2">
    <source>
        <dbReference type="EMBL" id="PFH50932.1"/>
    </source>
</evidence>
<dbReference type="AlphaFoldDB" id="A0A2A9NTB9"/>